<evidence type="ECO:0000313" key="2">
    <source>
        <dbReference type="EMBL" id="KAG5182743.1"/>
    </source>
</evidence>
<comment type="caution">
    <text evidence="2">The sequence shown here is derived from an EMBL/GenBank/DDBJ whole genome shotgun (WGS) entry which is preliminary data.</text>
</comment>
<dbReference type="PANTHER" id="PTHR19879:SF9">
    <property type="entry name" value="TRANSCRIPTION INITIATION FACTOR TFIID SUBUNIT 5"/>
    <property type="match status" value="1"/>
</dbReference>
<reference evidence="2" key="1">
    <citation type="submission" date="2021-02" db="EMBL/GenBank/DDBJ databases">
        <title>First Annotated Genome of the Yellow-green Alga Tribonema minus.</title>
        <authorList>
            <person name="Mahan K.M."/>
        </authorList>
    </citation>
    <scope>NUCLEOTIDE SEQUENCE</scope>
    <source>
        <strain evidence="2">UTEX B ZZ1240</strain>
    </source>
</reference>
<dbReference type="Proteomes" id="UP000664859">
    <property type="component" value="Unassembled WGS sequence"/>
</dbReference>
<accession>A0A835YXW5</accession>
<feature type="repeat" description="WD" evidence="1">
    <location>
        <begin position="202"/>
        <end position="227"/>
    </location>
</feature>
<name>A0A835YXW5_9STRA</name>
<dbReference type="InterPro" id="IPR001680">
    <property type="entry name" value="WD40_rpt"/>
</dbReference>
<keyword evidence="1" id="KW-0853">WD repeat</keyword>
<keyword evidence="3" id="KW-1185">Reference proteome</keyword>
<dbReference type="PANTHER" id="PTHR19879">
    <property type="entry name" value="TRANSCRIPTION INITIATION FACTOR TFIID"/>
    <property type="match status" value="1"/>
</dbReference>
<dbReference type="InterPro" id="IPR011047">
    <property type="entry name" value="Quinoprotein_ADH-like_sf"/>
</dbReference>
<sequence length="408" mass="42196">MPTLLLCAAWQHMLDLSGTQLRAPAGGPHSPLVHPTGSFPLQVVRVWSVATGERITSILVGHNEPQDAAAAAVGGSVTALQLCAPPRGPPILIVGDCRGVVRGYDVASGEGLWGVDLGATRVSALLVVGAACFAGCDDGVIRLIIISPRCIAQALGAMDGQLLQVYAGHSKAVSCLQASHSGGGSDSDGSSGGGGGAEPGAGTLLVSGSCDGTVRVWDCSSGTCLDVLRQEPCEEYMHDGLSQSVRCMQVCGSTVVVGADRSIAQWRLGSYGSAAEKAGLSAAAVCLRKYCSFMHGRAQLCVWQLGSASVGNGALAPTHDWFRSRAHSCAPARVRRAHRALLVRVWDVRSGRCVREVVGRSGAAILSFRLSGTTLFSCSLFEQSVLATHFCPERAAPPPAAKDDDQGV</sequence>
<organism evidence="2 3">
    <name type="scientific">Tribonema minus</name>
    <dbReference type="NCBI Taxonomy" id="303371"/>
    <lineage>
        <taxon>Eukaryota</taxon>
        <taxon>Sar</taxon>
        <taxon>Stramenopiles</taxon>
        <taxon>Ochrophyta</taxon>
        <taxon>PX clade</taxon>
        <taxon>Xanthophyceae</taxon>
        <taxon>Tribonematales</taxon>
        <taxon>Tribonemataceae</taxon>
        <taxon>Tribonema</taxon>
    </lineage>
</organism>
<proteinExistence type="predicted"/>
<evidence type="ECO:0000313" key="3">
    <source>
        <dbReference type="Proteomes" id="UP000664859"/>
    </source>
</evidence>
<dbReference type="SUPFAM" id="SSF50998">
    <property type="entry name" value="Quinoprotein alcohol dehydrogenase-like"/>
    <property type="match status" value="1"/>
</dbReference>
<dbReference type="AlphaFoldDB" id="A0A835YXW5"/>
<dbReference type="EMBL" id="JAFCMP010000224">
    <property type="protein sequence ID" value="KAG5182743.1"/>
    <property type="molecule type" value="Genomic_DNA"/>
</dbReference>
<gene>
    <name evidence="2" type="ORF">JKP88DRAFT_245359</name>
</gene>
<dbReference type="SMART" id="SM00320">
    <property type="entry name" value="WD40"/>
    <property type="match status" value="2"/>
</dbReference>
<protein>
    <submittedName>
        <fullName evidence="2">Quinon protein alcohol dehydrogenase-like superfamily</fullName>
    </submittedName>
</protein>
<dbReference type="Pfam" id="PF00400">
    <property type="entry name" value="WD40"/>
    <property type="match status" value="1"/>
</dbReference>
<dbReference type="Gene3D" id="2.130.10.10">
    <property type="entry name" value="YVTN repeat-like/Quinoprotein amine dehydrogenase"/>
    <property type="match status" value="2"/>
</dbReference>
<dbReference type="PROSITE" id="PS50082">
    <property type="entry name" value="WD_REPEATS_2"/>
    <property type="match status" value="1"/>
</dbReference>
<evidence type="ECO:0000256" key="1">
    <source>
        <dbReference type="PROSITE-ProRule" id="PRU00221"/>
    </source>
</evidence>
<dbReference type="InterPro" id="IPR015943">
    <property type="entry name" value="WD40/YVTN_repeat-like_dom_sf"/>
</dbReference>
<dbReference type="OrthoDB" id="538223at2759"/>